<keyword evidence="5" id="KW-1185">Reference proteome</keyword>
<dbReference type="STRING" id="7719.ENSCINP00000022822"/>
<dbReference type="GO" id="GO:0005507">
    <property type="term" value="F:copper ion binding"/>
    <property type="evidence" value="ECO:0007669"/>
    <property type="project" value="InterPro"/>
</dbReference>
<evidence type="ECO:0000313" key="4">
    <source>
        <dbReference type="Ensembl" id="ENSCINP00000022822.2"/>
    </source>
</evidence>
<dbReference type="PANTHER" id="PTHR11709">
    <property type="entry name" value="MULTI-COPPER OXIDASE"/>
    <property type="match status" value="1"/>
</dbReference>
<reference evidence="4" key="2">
    <citation type="journal article" date="2008" name="Genome Biol.">
        <title>Improved genome assembly and evidence-based global gene model set for the chordate Ciona intestinalis: new insight into intron and operon populations.</title>
        <authorList>
            <person name="Satou Y."/>
            <person name="Mineta K."/>
            <person name="Ogasawara M."/>
            <person name="Sasakura Y."/>
            <person name="Shoguchi E."/>
            <person name="Ueno K."/>
            <person name="Yamada L."/>
            <person name="Matsumoto J."/>
            <person name="Wasserscheid J."/>
            <person name="Dewar K."/>
            <person name="Wiley G.B."/>
            <person name="Macmil S.L."/>
            <person name="Roe B.A."/>
            <person name="Zeller R.W."/>
            <person name="Hastings K.E."/>
            <person name="Lemaire P."/>
            <person name="Lindquist E."/>
            <person name="Endo T."/>
            <person name="Hotta K."/>
            <person name="Inaba K."/>
        </authorList>
    </citation>
    <scope>NUCLEOTIDE SEQUENCE [LARGE SCALE GENOMIC DNA]</scope>
    <source>
        <strain evidence="4">wild type</strain>
    </source>
</reference>
<dbReference type="HOGENOM" id="CLU_009100_3_1_1"/>
<comment type="similarity">
    <text evidence="1">Belongs to the multicopper oxidase family.</text>
</comment>
<dbReference type="InterPro" id="IPR045087">
    <property type="entry name" value="Cu-oxidase_fam"/>
</dbReference>
<dbReference type="AlphaFoldDB" id="F6V7Z4"/>
<dbReference type="Gene3D" id="2.60.40.420">
    <property type="entry name" value="Cupredoxins - blue copper proteins"/>
    <property type="match status" value="2"/>
</dbReference>
<dbReference type="GeneTree" id="ENSGT00440000034776"/>
<dbReference type="Proteomes" id="UP000008144">
    <property type="component" value="Chromosome 5"/>
</dbReference>
<evidence type="ECO:0000259" key="3">
    <source>
        <dbReference type="Pfam" id="PF07732"/>
    </source>
</evidence>
<dbReference type="Pfam" id="PF07732">
    <property type="entry name" value="Cu-oxidase_3"/>
    <property type="match status" value="1"/>
</dbReference>
<feature type="domain" description="Plastocyanin-like" evidence="3">
    <location>
        <begin position="113"/>
        <end position="186"/>
    </location>
</feature>
<reference evidence="4" key="4">
    <citation type="submission" date="2025-09" db="UniProtKB">
        <authorList>
            <consortium name="Ensembl"/>
        </authorList>
    </citation>
    <scope>IDENTIFICATION</scope>
</reference>
<dbReference type="OMA" id="NCEHDLQ"/>
<dbReference type="SUPFAM" id="SSF49503">
    <property type="entry name" value="Cupredoxins"/>
    <property type="match status" value="2"/>
</dbReference>
<dbReference type="EMBL" id="EAAA01002217">
    <property type="status" value="NOT_ANNOTATED_CDS"/>
    <property type="molecule type" value="Genomic_DNA"/>
</dbReference>
<reference evidence="4" key="3">
    <citation type="submission" date="2025-08" db="UniProtKB">
        <authorList>
            <consortium name="Ensembl"/>
        </authorList>
    </citation>
    <scope>IDENTIFICATION</scope>
</reference>
<dbReference type="InterPro" id="IPR011707">
    <property type="entry name" value="Cu-oxidase-like_N"/>
</dbReference>
<dbReference type="Ensembl" id="ENSCINT00000023068.2">
    <property type="protein sequence ID" value="ENSCINP00000022822.2"/>
    <property type="gene ID" value="ENSCING00000012125.2"/>
</dbReference>
<name>F6V7Z4_CIOIN</name>
<organism evidence="4 5">
    <name type="scientific">Ciona intestinalis</name>
    <name type="common">Transparent sea squirt</name>
    <name type="synonym">Ascidia intestinalis</name>
    <dbReference type="NCBI Taxonomy" id="7719"/>
    <lineage>
        <taxon>Eukaryota</taxon>
        <taxon>Metazoa</taxon>
        <taxon>Chordata</taxon>
        <taxon>Tunicata</taxon>
        <taxon>Ascidiacea</taxon>
        <taxon>Phlebobranchia</taxon>
        <taxon>Cionidae</taxon>
        <taxon>Ciona</taxon>
    </lineage>
</organism>
<sequence length="410" mass="46408">MLKNTVILVYVCLEFTLSQECSHTSPCTPLKGGLAFKNPSQIHTWVQNLHVRIDVDVHDVTVDWLTVKRRLFNGEFTAPTIWIRAGERIIVTLANNLKEPNPPKPEANKFGFPNTTNLHTHGLHISSQSPRDNPTIVVEPGQQYDYIYHVHPDQQAGTFWYHPHYHGSVFFQVLSGLKGALIVEDNPFLLLPSLEAVSCPLNCEHDLQMVFSLFQYSSQDSGDFSKAQRDIGDYEGFRLNTALDNSDQTLEEWLEDPANNIRYMLVNGLLNPVLQIHPGQMKRFRLINAGEYNTLAIEVVNTIPGEPSCSVKEIAIDSIYLDVPREPRLGRTYLPPGGRADWLVVCNEVGTYEMRSTFYDEDKASMGETHYFTGPIMTIKVSGFPRNSDFPHILPPKPSFLQDLRDVPSE</sequence>
<dbReference type="InParanoid" id="F6V7Z4"/>
<evidence type="ECO:0000256" key="2">
    <source>
        <dbReference type="SAM" id="SignalP"/>
    </source>
</evidence>
<keyword evidence="2" id="KW-0732">Signal</keyword>
<dbReference type="InterPro" id="IPR008972">
    <property type="entry name" value="Cupredoxin"/>
</dbReference>
<proteinExistence type="inferred from homology"/>
<dbReference type="CDD" id="cd13853">
    <property type="entry name" value="CuRO_1_Tth-MCO_like"/>
    <property type="match status" value="1"/>
</dbReference>
<evidence type="ECO:0000256" key="1">
    <source>
        <dbReference type="ARBA" id="ARBA00010609"/>
    </source>
</evidence>
<accession>F6V7Z4</accession>
<protein>
    <recommendedName>
        <fullName evidence="3">Plastocyanin-like domain-containing protein</fullName>
    </recommendedName>
</protein>
<evidence type="ECO:0000313" key="5">
    <source>
        <dbReference type="Proteomes" id="UP000008144"/>
    </source>
</evidence>
<dbReference type="GO" id="GO:0016491">
    <property type="term" value="F:oxidoreductase activity"/>
    <property type="evidence" value="ECO:0000318"/>
    <property type="project" value="GO_Central"/>
</dbReference>
<feature type="signal peptide" evidence="2">
    <location>
        <begin position="1"/>
        <end position="18"/>
    </location>
</feature>
<feature type="chain" id="PRO_5003348506" description="Plastocyanin-like domain-containing protein" evidence="2">
    <location>
        <begin position="19"/>
        <end position="410"/>
    </location>
</feature>
<reference evidence="5" key="1">
    <citation type="journal article" date="2002" name="Science">
        <title>The draft genome of Ciona intestinalis: insights into chordate and vertebrate origins.</title>
        <authorList>
            <person name="Dehal P."/>
            <person name="Satou Y."/>
            <person name="Campbell R.K."/>
            <person name="Chapman J."/>
            <person name="Degnan B."/>
            <person name="De Tomaso A."/>
            <person name="Davidson B."/>
            <person name="Di Gregorio A."/>
            <person name="Gelpke M."/>
            <person name="Goodstein D.M."/>
            <person name="Harafuji N."/>
            <person name="Hastings K.E."/>
            <person name="Ho I."/>
            <person name="Hotta K."/>
            <person name="Huang W."/>
            <person name="Kawashima T."/>
            <person name="Lemaire P."/>
            <person name="Martinez D."/>
            <person name="Meinertzhagen I.A."/>
            <person name="Necula S."/>
            <person name="Nonaka M."/>
            <person name="Putnam N."/>
            <person name="Rash S."/>
            <person name="Saiga H."/>
            <person name="Satake M."/>
            <person name="Terry A."/>
            <person name="Yamada L."/>
            <person name="Wang H.G."/>
            <person name="Awazu S."/>
            <person name="Azumi K."/>
            <person name="Boore J."/>
            <person name="Branno M."/>
            <person name="Chin-Bow S."/>
            <person name="DeSantis R."/>
            <person name="Doyle S."/>
            <person name="Francino P."/>
            <person name="Keys D.N."/>
            <person name="Haga S."/>
            <person name="Hayashi H."/>
            <person name="Hino K."/>
            <person name="Imai K.S."/>
            <person name="Inaba K."/>
            <person name="Kano S."/>
            <person name="Kobayashi K."/>
            <person name="Kobayashi M."/>
            <person name="Lee B.I."/>
            <person name="Makabe K.W."/>
            <person name="Manohar C."/>
            <person name="Matassi G."/>
            <person name="Medina M."/>
            <person name="Mochizuki Y."/>
            <person name="Mount S."/>
            <person name="Morishita T."/>
            <person name="Miura S."/>
            <person name="Nakayama A."/>
            <person name="Nishizaka S."/>
            <person name="Nomoto H."/>
            <person name="Ohta F."/>
            <person name="Oishi K."/>
            <person name="Rigoutsos I."/>
            <person name="Sano M."/>
            <person name="Sasaki A."/>
            <person name="Sasakura Y."/>
            <person name="Shoguchi E."/>
            <person name="Shin-i T."/>
            <person name="Spagnuolo A."/>
            <person name="Stainier D."/>
            <person name="Suzuki M.M."/>
            <person name="Tassy O."/>
            <person name="Takatori N."/>
            <person name="Tokuoka M."/>
            <person name="Yagi K."/>
            <person name="Yoshizaki F."/>
            <person name="Wada S."/>
            <person name="Zhang C."/>
            <person name="Hyatt P.D."/>
            <person name="Larimer F."/>
            <person name="Detter C."/>
            <person name="Doggett N."/>
            <person name="Glavina T."/>
            <person name="Hawkins T."/>
            <person name="Richardson P."/>
            <person name="Lucas S."/>
            <person name="Kohara Y."/>
            <person name="Levine M."/>
            <person name="Satoh N."/>
            <person name="Rokhsar D.S."/>
        </authorList>
    </citation>
    <scope>NUCLEOTIDE SEQUENCE [LARGE SCALE GENOMIC DNA]</scope>
</reference>
<dbReference type="PANTHER" id="PTHR11709:SF518">
    <property type="entry name" value="MULTICOPPER OXIDASE"/>
    <property type="match status" value="1"/>
</dbReference>